<gene>
    <name evidence="1" type="ORF">G3I74_13885</name>
</gene>
<reference evidence="1 2" key="1">
    <citation type="submission" date="2020-02" db="EMBL/GenBank/DDBJ databases">
        <authorList>
            <person name="Zhang X.-Y."/>
        </authorList>
    </citation>
    <scope>NUCLEOTIDE SEQUENCE [LARGE SCALE GENOMIC DNA]</scope>
    <source>
        <strain evidence="1 2">C33</strain>
    </source>
</reference>
<dbReference type="Proteomes" id="UP000484885">
    <property type="component" value="Unassembled WGS sequence"/>
</dbReference>
<evidence type="ECO:0000313" key="2">
    <source>
        <dbReference type="Proteomes" id="UP000484885"/>
    </source>
</evidence>
<accession>A0A845VI09</accession>
<proteinExistence type="predicted"/>
<dbReference type="Pfam" id="PF20311">
    <property type="entry name" value="DUF6607"/>
    <property type="match status" value="1"/>
</dbReference>
<dbReference type="AlphaFoldDB" id="A0A845VI09"/>
<dbReference type="InterPro" id="IPR046715">
    <property type="entry name" value="DUF6607"/>
</dbReference>
<name>A0A845VI09_9GAMM</name>
<protein>
    <submittedName>
        <fullName evidence="1">Uncharacterized protein</fullName>
    </submittedName>
</protein>
<keyword evidence="2" id="KW-1185">Reference proteome</keyword>
<sequence>MEPAVEPATEARAAAAPSEADRAAILAMAGEYVVTFAFDETVALAEGYERKAAKRSGASEVVILIEDEPDRIVLQHLLLVGGEDGGEVIKHWRQDWTWEASHRLEFLDDQTWRKVPVDPETTRGAWTQCVYEVSDAPRYCGTGRWNHRYGHATWTSDRSWRPLPRREYTTREDYTALNVENRHTITPEGWTHEQDNSKVVRVDGDTEQVLVREFGFNNYIATDEVDFTPVYEYWEETSAYWAEVRAIWQHHFDNGGVVLDTEVDGMPIIDGLFALAEQVREGQAPQRAEIDQVFERYVIPMAPQRQLADQATAYRD</sequence>
<dbReference type="EMBL" id="JAAGSC010000044">
    <property type="protein sequence ID" value="NDY96819.1"/>
    <property type="molecule type" value="Genomic_DNA"/>
</dbReference>
<comment type="caution">
    <text evidence="1">The sequence shown here is derived from an EMBL/GenBank/DDBJ whole genome shotgun (WGS) entry which is preliminary data.</text>
</comment>
<organism evidence="1 2">
    <name type="scientific">Wenzhouxiangella limi</name>
    <dbReference type="NCBI Taxonomy" id="2707351"/>
    <lineage>
        <taxon>Bacteria</taxon>
        <taxon>Pseudomonadati</taxon>
        <taxon>Pseudomonadota</taxon>
        <taxon>Gammaproteobacteria</taxon>
        <taxon>Chromatiales</taxon>
        <taxon>Wenzhouxiangellaceae</taxon>
        <taxon>Wenzhouxiangella</taxon>
    </lineage>
</organism>
<evidence type="ECO:0000313" key="1">
    <source>
        <dbReference type="EMBL" id="NDY96819.1"/>
    </source>
</evidence>